<feature type="transmembrane region" description="Helical" evidence="1">
    <location>
        <begin position="12"/>
        <end position="31"/>
    </location>
</feature>
<protein>
    <submittedName>
        <fullName evidence="2">Uncharacterized protein</fullName>
    </submittedName>
</protein>
<dbReference type="KEGG" id="rtx:TI83_10360"/>
<evidence type="ECO:0000313" key="5">
    <source>
        <dbReference type="Proteomes" id="UP000237966"/>
    </source>
</evidence>
<evidence type="ECO:0000313" key="4">
    <source>
        <dbReference type="Proteomes" id="UP000052979"/>
    </source>
</evidence>
<keyword evidence="1" id="KW-0472">Membrane</keyword>
<sequence>MDWELWNQGLWALVPTVAVGLIFWFVMRAVIRSDRSERRAYDRIEASERARRGLPPHDVF</sequence>
<dbReference type="PATRIC" id="fig|145458.7.peg.2354"/>
<dbReference type="AlphaFoldDB" id="A0A0C5BIU3"/>
<evidence type="ECO:0000256" key="1">
    <source>
        <dbReference type="SAM" id="Phobius"/>
    </source>
</evidence>
<dbReference type="EMBL" id="PSWU01000014">
    <property type="protein sequence ID" value="PPI13484.1"/>
    <property type="molecule type" value="Genomic_DNA"/>
</dbReference>
<dbReference type="KEGG" id="rtc:APU90_06705"/>
<gene>
    <name evidence="3" type="ORF">C5C51_10165</name>
    <name evidence="2" type="ORF">VT73_02000</name>
</gene>
<evidence type="ECO:0000313" key="2">
    <source>
        <dbReference type="EMBL" id="KKM46801.1"/>
    </source>
</evidence>
<dbReference type="OrthoDB" id="4807612at2"/>
<dbReference type="Proteomes" id="UP000052979">
    <property type="component" value="Unassembled WGS sequence"/>
</dbReference>
<dbReference type="eggNOG" id="ENOG5033HJ8">
    <property type="taxonomic scope" value="Bacteria"/>
</dbReference>
<keyword evidence="4" id="KW-1185">Reference proteome</keyword>
<dbReference type="GeneID" id="93666281"/>
<name>A0A0C5BIU3_9MICO</name>
<comment type="caution">
    <text evidence="2">The sequence shown here is derived from an EMBL/GenBank/DDBJ whole genome shotgun (WGS) entry which is preliminary data.</text>
</comment>
<evidence type="ECO:0000313" key="3">
    <source>
        <dbReference type="EMBL" id="PPI13484.1"/>
    </source>
</evidence>
<dbReference type="EMBL" id="LBFI01000012">
    <property type="protein sequence ID" value="KKM46801.1"/>
    <property type="molecule type" value="Genomic_DNA"/>
</dbReference>
<dbReference type="STRING" id="145458.APU90_06705"/>
<reference evidence="2 4" key="1">
    <citation type="submission" date="2015-04" db="EMBL/GenBank/DDBJ databases">
        <title>Draft genome sequence of Rathayibacter toxicus strain FH-142 (AKA 70134 or CS 32), a Western Australian isolate.</title>
        <authorList>
            <consortium name="Consortium for Microbial Forensics and Genomics (microFORGE)"/>
            <person name="Knight B.M."/>
            <person name="Roberts D.P."/>
            <person name="Lin D."/>
            <person name="Hari K."/>
            <person name="Fletcher J."/>
            <person name="Melcher U."/>
            <person name="Blagden T."/>
            <person name="Luster D.G."/>
            <person name="Sechler A.J."/>
            <person name="Schneider W.L."/>
            <person name="Winegar R.A."/>
        </authorList>
    </citation>
    <scope>NUCLEOTIDE SEQUENCE [LARGE SCALE GENOMIC DNA]</scope>
    <source>
        <strain evidence="2 4">FH142</strain>
    </source>
</reference>
<proteinExistence type="predicted"/>
<keyword evidence="1" id="KW-1133">Transmembrane helix</keyword>
<reference evidence="3 5" key="2">
    <citation type="submission" date="2018-02" db="EMBL/GenBank/DDBJ databases">
        <title>Bacteriophage NCPPB3778 and a type I-E CRISPR drive the evolution of the US Biological Select Agent, Rathayibacter toxicus.</title>
        <authorList>
            <person name="Davis E.W.II."/>
            <person name="Tabima J.F."/>
            <person name="Weisberg A.J."/>
            <person name="Lopes L.D."/>
            <person name="Wiseman M.S."/>
            <person name="Wiseman M.S."/>
            <person name="Pupko T."/>
            <person name="Belcher M.S."/>
            <person name="Sechler A.J."/>
            <person name="Tancos M.A."/>
            <person name="Schroeder B.K."/>
            <person name="Murray T.D."/>
            <person name="Luster D.G."/>
            <person name="Schneider W.L."/>
            <person name="Rogers E."/>
            <person name="Andreote F.D."/>
            <person name="Grunwald N.J."/>
            <person name="Putnam M.L."/>
            <person name="Chang J.H."/>
        </authorList>
    </citation>
    <scope>NUCLEOTIDE SEQUENCE [LARGE SCALE GENOMIC DNA]</scope>
    <source>
        <strain evidence="3 5">FH99</strain>
    </source>
</reference>
<dbReference type="RefSeq" id="WP_027692057.1">
    <property type="nucleotide sequence ID" value="NZ_CP010848.1"/>
</dbReference>
<keyword evidence="1" id="KW-0812">Transmembrane</keyword>
<accession>A0A0C5BIU3</accession>
<dbReference type="Proteomes" id="UP000237966">
    <property type="component" value="Unassembled WGS sequence"/>
</dbReference>
<organism evidence="2 4">
    <name type="scientific">Rathayibacter toxicus</name>
    <dbReference type="NCBI Taxonomy" id="145458"/>
    <lineage>
        <taxon>Bacteria</taxon>
        <taxon>Bacillati</taxon>
        <taxon>Actinomycetota</taxon>
        <taxon>Actinomycetes</taxon>
        <taxon>Micrococcales</taxon>
        <taxon>Microbacteriaceae</taxon>
        <taxon>Rathayibacter</taxon>
    </lineage>
</organism>